<evidence type="ECO:0000256" key="6">
    <source>
        <dbReference type="ARBA" id="ARBA00012947"/>
    </source>
</evidence>
<evidence type="ECO:0000313" key="13">
    <source>
        <dbReference type="EMBL" id="MEZ0165153.1"/>
    </source>
</evidence>
<protein>
    <recommendedName>
        <fullName evidence="7">Putative 4-hydroxy-4-methyl-2-oxoglutarate aldolase</fullName>
        <ecNumber evidence="6">4.1.1.112</ecNumber>
        <ecNumber evidence="5">4.1.3.17</ecNumber>
    </recommendedName>
    <alternativeName>
        <fullName evidence="10">Oxaloacetate decarboxylase</fullName>
    </alternativeName>
    <alternativeName>
        <fullName evidence="9">RraA-like protein</fullName>
    </alternativeName>
</protein>
<evidence type="ECO:0000256" key="10">
    <source>
        <dbReference type="ARBA" id="ARBA00032305"/>
    </source>
</evidence>
<dbReference type="EMBL" id="JBGFTU010000010">
    <property type="protein sequence ID" value="MEZ0165153.1"/>
    <property type="molecule type" value="Genomic_DNA"/>
</dbReference>
<dbReference type="NCBIfam" id="NF006093">
    <property type="entry name" value="PRK08245.1"/>
    <property type="match status" value="1"/>
</dbReference>
<evidence type="ECO:0000256" key="3">
    <source>
        <dbReference type="ARBA" id="ARBA00008621"/>
    </source>
</evidence>
<organism evidence="13 14">
    <name type="scientific">Kineococcus halophytocola</name>
    <dbReference type="NCBI Taxonomy" id="3234027"/>
    <lineage>
        <taxon>Bacteria</taxon>
        <taxon>Bacillati</taxon>
        <taxon>Actinomycetota</taxon>
        <taxon>Actinomycetes</taxon>
        <taxon>Kineosporiales</taxon>
        <taxon>Kineosporiaceae</taxon>
        <taxon>Kineococcus</taxon>
    </lineage>
</organism>
<feature type="region of interest" description="Disordered" evidence="12">
    <location>
        <begin position="1"/>
        <end position="21"/>
    </location>
</feature>
<dbReference type="PANTHER" id="PTHR33254">
    <property type="entry name" value="4-HYDROXY-4-METHYL-2-OXOGLUTARATE ALDOLASE 3-RELATED"/>
    <property type="match status" value="1"/>
</dbReference>
<dbReference type="InterPro" id="IPR005493">
    <property type="entry name" value="RraA/RraA-like"/>
</dbReference>
<evidence type="ECO:0000256" key="9">
    <source>
        <dbReference type="ARBA" id="ARBA00030169"/>
    </source>
</evidence>
<gene>
    <name evidence="13" type="ORF">AB2L27_10305</name>
</gene>
<dbReference type="RefSeq" id="WP_370441379.1">
    <property type="nucleotide sequence ID" value="NZ_JBGFTU010000010.1"/>
</dbReference>
<dbReference type="EC" id="4.1.1.112" evidence="6"/>
<dbReference type="EC" id="4.1.3.17" evidence="5"/>
<reference evidence="13 14" key="1">
    <citation type="submission" date="2024-07" db="EMBL/GenBank/DDBJ databases">
        <authorList>
            <person name="Thanompreechachai J."/>
            <person name="Duangmal K."/>
        </authorList>
    </citation>
    <scope>NUCLEOTIDE SEQUENCE [LARGE SCALE GENOMIC DNA]</scope>
    <source>
        <strain evidence="13 14">LSe6-4</strain>
    </source>
</reference>
<comment type="caution">
    <text evidence="13">The sequence shown here is derived from an EMBL/GenBank/DDBJ whole genome shotgun (WGS) entry which is preliminary data.</text>
</comment>
<dbReference type="SUPFAM" id="SSF89562">
    <property type="entry name" value="RraA-like"/>
    <property type="match status" value="1"/>
</dbReference>
<comment type="subunit">
    <text evidence="4">Homotrimer.</text>
</comment>
<dbReference type="Proteomes" id="UP001565927">
    <property type="component" value="Unassembled WGS sequence"/>
</dbReference>
<dbReference type="Pfam" id="PF03737">
    <property type="entry name" value="RraA-like"/>
    <property type="match status" value="1"/>
</dbReference>
<comment type="catalytic activity">
    <reaction evidence="11">
        <text>oxaloacetate + H(+) = pyruvate + CO2</text>
        <dbReference type="Rhea" id="RHEA:15641"/>
        <dbReference type="ChEBI" id="CHEBI:15361"/>
        <dbReference type="ChEBI" id="CHEBI:15378"/>
        <dbReference type="ChEBI" id="CHEBI:16452"/>
        <dbReference type="ChEBI" id="CHEBI:16526"/>
        <dbReference type="EC" id="4.1.1.112"/>
    </reaction>
</comment>
<comment type="catalytic activity">
    <reaction evidence="1">
        <text>4-hydroxy-4-methyl-2-oxoglutarate = 2 pyruvate</text>
        <dbReference type="Rhea" id="RHEA:22748"/>
        <dbReference type="ChEBI" id="CHEBI:15361"/>
        <dbReference type="ChEBI" id="CHEBI:58276"/>
        <dbReference type="EC" id="4.1.3.17"/>
    </reaction>
</comment>
<dbReference type="PANTHER" id="PTHR33254:SF16">
    <property type="entry name" value="BLR3842 PROTEIN"/>
    <property type="match status" value="1"/>
</dbReference>
<proteinExistence type="inferred from homology"/>
<comment type="function">
    <text evidence="8">Catalyzes the aldol cleavage of 4-hydroxy-4-methyl-2-oxoglutarate (HMG) into 2 molecules of pyruvate. Also contains a secondary oxaloacetate (OAA) decarboxylase activity due to the common pyruvate enolate transition state formed following C-C bond cleavage in the retro-aldol and decarboxylation reactions.</text>
</comment>
<evidence type="ECO:0000256" key="8">
    <source>
        <dbReference type="ARBA" id="ARBA00025046"/>
    </source>
</evidence>
<dbReference type="Gene3D" id="3.50.30.40">
    <property type="entry name" value="Ribonuclease E inhibitor RraA/RraA-like"/>
    <property type="match status" value="1"/>
</dbReference>
<dbReference type="InterPro" id="IPR036704">
    <property type="entry name" value="RraA/RraA-like_sf"/>
</dbReference>
<evidence type="ECO:0000256" key="12">
    <source>
        <dbReference type="SAM" id="MobiDB-lite"/>
    </source>
</evidence>
<evidence type="ECO:0000256" key="4">
    <source>
        <dbReference type="ARBA" id="ARBA00011233"/>
    </source>
</evidence>
<evidence type="ECO:0000256" key="1">
    <source>
        <dbReference type="ARBA" id="ARBA00001342"/>
    </source>
</evidence>
<evidence type="ECO:0000256" key="11">
    <source>
        <dbReference type="ARBA" id="ARBA00047973"/>
    </source>
</evidence>
<comment type="similarity">
    <text evidence="3">Belongs to the class II aldolase/RraA-like family.</text>
</comment>
<sequence length="255" mass="26660">MDLTDTSARPEGTGSGGLSDELRTALGSVSVETLVHQLQKRGITSTFLTGLHPLVPTQRMVGRALTLRFVPYREDQESSFMSGTNAQRRAVEAAGPGDVLVIDARGVPDAGTIGDLFVLRLLQRGAAGVVTDGALRDAPAIRELGLPVYHQAAHAATFRRRHLPHEVGQPVACGGVLVVPGDVVVGDGGGCTVVPFSLAAEVAQDAVQQELEETWAAERLRAGESTAGVFPLSAARRPEFEAWAAARACGPTAAP</sequence>
<comment type="cofactor">
    <cofactor evidence="2">
        <name>a divalent metal cation</name>
        <dbReference type="ChEBI" id="CHEBI:60240"/>
    </cofactor>
</comment>
<dbReference type="CDD" id="cd16841">
    <property type="entry name" value="RraA_family"/>
    <property type="match status" value="1"/>
</dbReference>
<evidence type="ECO:0000256" key="7">
    <source>
        <dbReference type="ARBA" id="ARBA00016549"/>
    </source>
</evidence>
<evidence type="ECO:0000313" key="14">
    <source>
        <dbReference type="Proteomes" id="UP001565927"/>
    </source>
</evidence>
<keyword evidence="14" id="KW-1185">Reference proteome</keyword>
<evidence type="ECO:0000256" key="5">
    <source>
        <dbReference type="ARBA" id="ARBA00012213"/>
    </source>
</evidence>
<evidence type="ECO:0000256" key="2">
    <source>
        <dbReference type="ARBA" id="ARBA00001968"/>
    </source>
</evidence>
<accession>A0ABV4H385</accession>
<name>A0ABV4H385_9ACTN</name>